<dbReference type="GO" id="GO:0097588">
    <property type="term" value="P:archaeal or bacterial-type flagellum-dependent cell motility"/>
    <property type="evidence" value="ECO:0007669"/>
    <property type="project" value="UniProtKB-KW"/>
</dbReference>
<dbReference type="NCBIfam" id="NF008368">
    <property type="entry name" value="PRK11166.1"/>
    <property type="match status" value="1"/>
</dbReference>
<feature type="compositionally biased region" description="Basic and acidic residues" evidence="12">
    <location>
        <begin position="188"/>
        <end position="199"/>
    </location>
</feature>
<dbReference type="GO" id="GO:0004721">
    <property type="term" value="F:phosphoprotein phosphatase activity"/>
    <property type="evidence" value="ECO:0007669"/>
    <property type="project" value="UniProtKB-KW"/>
</dbReference>
<keyword evidence="8 10" id="KW-0904">Protein phosphatase</keyword>
<evidence type="ECO:0000256" key="6">
    <source>
        <dbReference type="ARBA" id="ARBA00022779"/>
    </source>
</evidence>
<dbReference type="GO" id="GO:0006935">
    <property type="term" value="P:chemotaxis"/>
    <property type="evidence" value="ECO:0007669"/>
    <property type="project" value="UniProtKB-KW"/>
</dbReference>
<evidence type="ECO:0000256" key="3">
    <source>
        <dbReference type="ARBA" id="ARBA00018484"/>
    </source>
</evidence>
<evidence type="ECO:0000256" key="5">
    <source>
        <dbReference type="ARBA" id="ARBA00022500"/>
    </source>
</evidence>
<comment type="similarity">
    <text evidence="2 10">Belongs to the CheZ family.</text>
</comment>
<feature type="region of interest" description="Disordered" evidence="12">
    <location>
        <begin position="179"/>
        <end position="219"/>
    </location>
</feature>
<dbReference type="GO" id="GO:0050920">
    <property type="term" value="P:regulation of chemotaxis"/>
    <property type="evidence" value="ECO:0007669"/>
    <property type="project" value="InterPro"/>
</dbReference>
<evidence type="ECO:0000313" key="14">
    <source>
        <dbReference type="Proteomes" id="UP000198500"/>
    </source>
</evidence>
<dbReference type="EMBL" id="FNNI01000009">
    <property type="protein sequence ID" value="SDY01505.1"/>
    <property type="molecule type" value="Genomic_DNA"/>
</dbReference>
<accession>A0A1H3GEP0</accession>
<evidence type="ECO:0000313" key="13">
    <source>
        <dbReference type="EMBL" id="SDY01505.1"/>
    </source>
</evidence>
<evidence type="ECO:0000256" key="10">
    <source>
        <dbReference type="PIRNR" id="PIRNR002884"/>
    </source>
</evidence>
<keyword evidence="5 10" id="KW-0145">Chemotaxis</keyword>
<dbReference type="PANTHER" id="PTHR43693:SF1">
    <property type="entry name" value="PROTEIN PHOSPHATASE CHEZ"/>
    <property type="match status" value="1"/>
</dbReference>
<name>A0A1H3GEP0_9GAMM</name>
<dbReference type="PANTHER" id="PTHR43693">
    <property type="entry name" value="PROTEIN PHOSPHATASE CHEZ"/>
    <property type="match status" value="1"/>
</dbReference>
<keyword evidence="6 10" id="KW-0283">Flagellar rotation</keyword>
<dbReference type="GO" id="GO:0005737">
    <property type="term" value="C:cytoplasm"/>
    <property type="evidence" value="ECO:0007669"/>
    <property type="project" value="UniProtKB-SubCell"/>
</dbReference>
<dbReference type="PIRSF" id="PIRSF002884">
    <property type="entry name" value="CheZ"/>
    <property type="match status" value="1"/>
</dbReference>
<comment type="function">
    <text evidence="10">Plays an important role in bacterial chemotaxis signal transduction pathway by accelerating the dephosphorylation of phosphorylated CheY (CheY-P).</text>
</comment>
<keyword evidence="7 10" id="KW-0378">Hydrolase</keyword>
<gene>
    <name evidence="13" type="ORF">SAMN05443545_10985</name>
</gene>
<evidence type="ECO:0000256" key="1">
    <source>
        <dbReference type="ARBA" id="ARBA00004496"/>
    </source>
</evidence>
<reference evidence="13 14" key="1">
    <citation type="submission" date="2016-10" db="EMBL/GenBank/DDBJ databases">
        <authorList>
            <person name="de Groot N.N."/>
        </authorList>
    </citation>
    <scope>NUCLEOTIDE SEQUENCE [LARGE SCALE GENOMIC DNA]</scope>
    <source>
        <strain evidence="13 14">DSM 19219</strain>
    </source>
</reference>
<dbReference type="AlphaFoldDB" id="A0A1H3GEP0"/>
<sequence>MVMSDNSQDASQQHAPDDLVQRIGHLTRMLRENMRELGLDKEIERAAEAIPDARDRLSYVGSMTEQAAERALNAIDRAQPIQDEIGAQAQALDERWKAWFADPIELEQAKELVNDTRSYLGRVPGQTQATNAELMEIMMAQDFQDLTGQVIKKMMDVIREIEHQLVQVLLDSVPEGEGRASMQMRAEGQWKADEQREKSLLNGPQVKPEGEDVVNSQDQVDDLLDELGF</sequence>
<dbReference type="STRING" id="574349.SAMN05443545_10985"/>
<evidence type="ECO:0000256" key="8">
    <source>
        <dbReference type="ARBA" id="ARBA00022912"/>
    </source>
</evidence>
<evidence type="ECO:0000256" key="7">
    <source>
        <dbReference type="ARBA" id="ARBA00022801"/>
    </source>
</evidence>
<evidence type="ECO:0000256" key="4">
    <source>
        <dbReference type="ARBA" id="ARBA00022490"/>
    </source>
</evidence>
<dbReference type="InterPro" id="IPR007439">
    <property type="entry name" value="Chemotax_Pase_CheZ"/>
</dbReference>
<keyword evidence="4 10" id="KW-0963">Cytoplasm</keyword>
<dbReference type="Pfam" id="PF04344">
    <property type="entry name" value="CheZ"/>
    <property type="match status" value="1"/>
</dbReference>
<organism evidence="13 14">
    <name type="scientific">Aidingimonas halophila</name>
    <dbReference type="NCBI Taxonomy" id="574349"/>
    <lineage>
        <taxon>Bacteria</taxon>
        <taxon>Pseudomonadati</taxon>
        <taxon>Pseudomonadota</taxon>
        <taxon>Gammaproteobacteria</taxon>
        <taxon>Oceanospirillales</taxon>
        <taxon>Halomonadaceae</taxon>
        <taxon>Aidingimonas</taxon>
    </lineage>
</organism>
<dbReference type="EC" id="3.1.3.-" evidence="10"/>
<dbReference type="SUPFAM" id="SSF75708">
    <property type="entry name" value="Chemotaxis phosphatase CheZ"/>
    <property type="match status" value="1"/>
</dbReference>
<feature type="site" description="Enhances dephosphorylation of CheY-P" evidence="11">
    <location>
        <position position="149"/>
    </location>
</feature>
<keyword evidence="14" id="KW-1185">Reference proteome</keyword>
<evidence type="ECO:0000256" key="9">
    <source>
        <dbReference type="ARBA" id="ARBA00029599"/>
    </source>
</evidence>
<proteinExistence type="inferred from homology"/>
<dbReference type="Proteomes" id="UP000198500">
    <property type="component" value="Unassembled WGS sequence"/>
</dbReference>
<evidence type="ECO:0000256" key="12">
    <source>
        <dbReference type="SAM" id="MobiDB-lite"/>
    </source>
</evidence>
<dbReference type="InterPro" id="IPR050992">
    <property type="entry name" value="CheZ_family_phosphatases"/>
</dbReference>
<dbReference type="GO" id="GO:0009288">
    <property type="term" value="C:bacterial-type flagellum"/>
    <property type="evidence" value="ECO:0007669"/>
    <property type="project" value="InterPro"/>
</dbReference>
<dbReference type="Gene3D" id="1.10.287.500">
    <property type="entry name" value="Helix hairpin bin"/>
    <property type="match status" value="1"/>
</dbReference>
<evidence type="ECO:0000256" key="11">
    <source>
        <dbReference type="PIRSR" id="PIRSR002884-1"/>
    </source>
</evidence>
<evidence type="ECO:0000256" key="2">
    <source>
        <dbReference type="ARBA" id="ARBA00005908"/>
    </source>
</evidence>
<comment type="subunit">
    <text evidence="10">Homodimer.</text>
</comment>
<protein>
    <recommendedName>
        <fullName evidence="3 10">Protein phosphatase CheZ</fullName>
        <ecNumber evidence="10">3.1.3.-</ecNumber>
    </recommendedName>
    <alternativeName>
        <fullName evidence="9 10">Chemotaxis protein CheZ</fullName>
    </alternativeName>
</protein>
<comment type="subcellular location">
    <subcellularLocation>
        <location evidence="1 10">Cytoplasm</location>
    </subcellularLocation>
</comment>